<feature type="transmembrane region" description="Helical" evidence="7">
    <location>
        <begin position="863"/>
        <end position="885"/>
    </location>
</feature>
<dbReference type="SUPFAM" id="SSF52540">
    <property type="entry name" value="P-loop containing nucleoside triphosphate hydrolases"/>
    <property type="match status" value="2"/>
</dbReference>
<feature type="transmembrane region" description="Helical" evidence="7">
    <location>
        <begin position="638"/>
        <end position="658"/>
    </location>
</feature>
<accession>A0ABR4LBA7</accession>
<keyword evidence="11" id="KW-1185">Reference proteome</keyword>
<dbReference type="PANTHER" id="PTHR43394">
    <property type="entry name" value="ATP-DEPENDENT PERMEASE MDL1, MITOCHONDRIAL"/>
    <property type="match status" value="1"/>
</dbReference>
<dbReference type="Pfam" id="PF00664">
    <property type="entry name" value="ABC_membrane"/>
    <property type="match status" value="2"/>
</dbReference>
<dbReference type="PROSITE" id="PS00211">
    <property type="entry name" value="ABC_TRANSPORTER_1"/>
    <property type="match status" value="1"/>
</dbReference>
<dbReference type="InterPro" id="IPR036640">
    <property type="entry name" value="ABC1_TM_sf"/>
</dbReference>
<protein>
    <submittedName>
        <fullName evidence="10">P-loop containing nucleoside triphosphate hydrolase protein</fullName>
    </submittedName>
</protein>
<dbReference type="InterPro" id="IPR027417">
    <property type="entry name" value="P-loop_NTPase"/>
</dbReference>
<evidence type="ECO:0000256" key="7">
    <source>
        <dbReference type="SAM" id="Phobius"/>
    </source>
</evidence>
<evidence type="ECO:0000256" key="1">
    <source>
        <dbReference type="ARBA" id="ARBA00004141"/>
    </source>
</evidence>
<feature type="domain" description="ABC transporter" evidence="8">
    <location>
        <begin position="957"/>
        <end position="1212"/>
    </location>
</feature>
<feature type="transmembrane region" description="Helical" evidence="7">
    <location>
        <begin position="755"/>
        <end position="774"/>
    </location>
</feature>
<keyword evidence="5 7" id="KW-1133">Transmembrane helix</keyword>
<keyword evidence="2 7" id="KW-0812">Transmembrane</keyword>
<feature type="transmembrane region" description="Helical" evidence="7">
    <location>
        <begin position="897"/>
        <end position="918"/>
    </location>
</feature>
<keyword evidence="3" id="KW-0547">Nucleotide-binding</keyword>
<dbReference type="Pfam" id="PF00005">
    <property type="entry name" value="ABC_tran"/>
    <property type="match status" value="2"/>
</dbReference>
<evidence type="ECO:0000259" key="8">
    <source>
        <dbReference type="PROSITE" id="PS50893"/>
    </source>
</evidence>
<dbReference type="InterPro" id="IPR011527">
    <property type="entry name" value="ABC1_TM_dom"/>
</dbReference>
<keyword evidence="4" id="KW-0067">ATP-binding</keyword>
<dbReference type="RefSeq" id="XP_070905901.1">
    <property type="nucleotide sequence ID" value="XM_071047559.1"/>
</dbReference>
<dbReference type="InterPro" id="IPR039421">
    <property type="entry name" value="Type_1_exporter"/>
</dbReference>
<evidence type="ECO:0000256" key="4">
    <source>
        <dbReference type="ARBA" id="ARBA00022840"/>
    </source>
</evidence>
<evidence type="ECO:0000256" key="5">
    <source>
        <dbReference type="ARBA" id="ARBA00022989"/>
    </source>
</evidence>
<dbReference type="PROSITE" id="PS50893">
    <property type="entry name" value="ABC_TRANSPORTER_2"/>
    <property type="match status" value="2"/>
</dbReference>
<dbReference type="Proteomes" id="UP001610444">
    <property type="component" value="Unassembled WGS sequence"/>
</dbReference>
<dbReference type="SMART" id="SM00382">
    <property type="entry name" value="AAA"/>
    <property type="match status" value="2"/>
</dbReference>
<feature type="domain" description="ABC transmembrane type-1" evidence="9">
    <location>
        <begin position="641"/>
        <end position="923"/>
    </location>
</feature>
<feature type="domain" description="ABC transmembrane type-1" evidence="9">
    <location>
        <begin position="31"/>
        <end position="323"/>
    </location>
</feature>
<organism evidence="10 11">
    <name type="scientific">Aspergillus pseudodeflectus</name>
    <dbReference type="NCBI Taxonomy" id="176178"/>
    <lineage>
        <taxon>Eukaryota</taxon>
        <taxon>Fungi</taxon>
        <taxon>Dikarya</taxon>
        <taxon>Ascomycota</taxon>
        <taxon>Pezizomycotina</taxon>
        <taxon>Eurotiomycetes</taxon>
        <taxon>Eurotiomycetidae</taxon>
        <taxon>Eurotiales</taxon>
        <taxon>Aspergillaceae</taxon>
        <taxon>Aspergillus</taxon>
        <taxon>Aspergillus subgen. Nidulantes</taxon>
    </lineage>
</organism>
<dbReference type="EMBL" id="JBFXLR010000001">
    <property type="protein sequence ID" value="KAL2861811.1"/>
    <property type="molecule type" value="Genomic_DNA"/>
</dbReference>
<feature type="transmembrane region" description="Helical" evidence="7">
    <location>
        <begin position="180"/>
        <end position="199"/>
    </location>
</feature>
<dbReference type="Gene3D" id="1.20.1560.10">
    <property type="entry name" value="ABC transporter type 1, transmembrane domain"/>
    <property type="match status" value="1"/>
</dbReference>
<comment type="caution">
    <text evidence="10">The sequence shown here is derived from an EMBL/GenBank/DDBJ whole genome shotgun (WGS) entry which is preliminary data.</text>
</comment>
<dbReference type="GeneID" id="98162723"/>
<evidence type="ECO:0000259" key="9">
    <source>
        <dbReference type="PROSITE" id="PS50929"/>
    </source>
</evidence>
<sequence length="1230" mass="134803">MMATGIGDRLHNLVRTPLLNFTTSKHVPTLAAAVLCTFVASFTVPLFSIILGGIFNQFTLFGGGEITGQVLIQQVSSYAILLLGLGTLGWFWNGIYLILFMAFGELQAANARDKLFNGLLKKNQRFFEEQEEGTRTFLGCIQIQIQELQTATSQSLGLALQYFFRTLVSLSVAFYTSWNLSLVILAGIPIVSMLVPILAPKINASIEAQQNELKNASKVVNNAVVSIDTVKCLNGQDIELGKFSTEVDKSASFFLKQAHLNALQISAIRFMMFGMFVQGFWYGSSLVHSGKLSAGDVLRTFWACSSAAQSLESVMPHLVILEKGKVAATALQRILRGGDKNLPEVEMQGAQYPGLCDGDVEVASLSFAYPSQLDRPSLKSCDFTFPAGTTTFVIGKSGSGKSTLAQLLTRFYRPTSGQIFIDGNPIQTLSTTWIRNNITCVEQRSILFNESIFRNIAFGRRDHEQVQKEDAAESIDLAMLASTVEKLPSGIDTLVGEGGNALSGGQRQRVAIARARLRDPPILILDEPTSALDGSNRVHVMNAIRKWREDKTTIIITHDMSQIRDNDFAYVLENGSVVQAGYKAELKHEPELAGFFSENDNGDTDKRERTISPLTTLQNPIRKAMRSIIPSLSPKHRLLLFVGVLCTLAHATATPIFSYLLSRLLHTFYSQTNDSMRWALAVLGVAIGDAFTNYLMYYLLDVCGQVWIDQLRKQAFQRVLDQARSWFEDERNTAGELSTCLHESGEEVRNLLTRFSGYILVSVSVTLMAVVWSLALSWKLTLVALACGPVIYVITRGFETTSGIWDRRCTAARSKTSEVFVETFAEIRTVRGLTLEHYFHQKHLRAASTCLTLGLKKAIYTGLLFGLIESMILFVSALIFYYGAALVRYGDFTVEDIMSVFSVLLFSIAYASTVMTWIPQISTSREMARRLFRLVDLPAHTSHEHIGTQKPTSIAPIKIKSLTFHYPSRPEAPVLRNISLSIPAGSCTALVGRSGSGKSTIASLLLALYETPPSPSFTGTLSENASSISLAGTSIRTLHTPTLRDQIAIVSQTPTLFPGTIQENIAYGLPTTSPIRTLLNVRAAATAAGIDEFISSLPQSYQTIIGDGGVGLSGGQAQRVVIARALVREPQVLVLDEATSALDPGSAETVRRTVRGLLQARRGLTVLIITHAREMMEIAENVVVLDEGRVVETGSFRGLVRRRTGRLRALIGGDDTEARSSSANSTPDKI</sequence>
<evidence type="ECO:0000256" key="6">
    <source>
        <dbReference type="ARBA" id="ARBA00023136"/>
    </source>
</evidence>
<dbReference type="CDD" id="cd18577">
    <property type="entry name" value="ABC_6TM_Pgp_ABCB1_D1_like"/>
    <property type="match status" value="1"/>
</dbReference>
<evidence type="ECO:0000256" key="3">
    <source>
        <dbReference type="ARBA" id="ARBA00022741"/>
    </source>
</evidence>
<dbReference type="PROSITE" id="PS50929">
    <property type="entry name" value="ABC_TM1F"/>
    <property type="match status" value="2"/>
</dbReference>
<evidence type="ECO:0000313" key="10">
    <source>
        <dbReference type="EMBL" id="KAL2861811.1"/>
    </source>
</evidence>
<dbReference type="SUPFAM" id="SSF90123">
    <property type="entry name" value="ABC transporter transmembrane region"/>
    <property type="match status" value="2"/>
</dbReference>
<dbReference type="InterPro" id="IPR017871">
    <property type="entry name" value="ABC_transporter-like_CS"/>
</dbReference>
<feature type="transmembrane region" description="Helical" evidence="7">
    <location>
        <begin position="30"/>
        <end position="55"/>
    </location>
</feature>
<evidence type="ECO:0000256" key="2">
    <source>
        <dbReference type="ARBA" id="ARBA00022692"/>
    </source>
</evidence>
<dbReference type="InterPro" id="IPR003439">
    <property type="entry name" value="ABC_transporter-like_ATP-bd"/>
</dbReference>
<dbReference type="Gene3D" id="3.40.50.300">
    <property type="entry name" value="P-loop containing nucleotide triphosphate hydrolases"/>
    <property type="match status" value="2"/>
</dbReference>
<keyword evidence="10" id="KW-0378">Hydrolase</keyword>
<name>A0ABR4LBA7_9EURO</name>
<proteinExistence type="predicted"/>
<dbReference type="CDD" id="cd18578">
    <property type="entry name" value="ABC_6TM_Pgp_ABCB1_D2_like"/>
    <property type="match status" value="1"/>
</dbReference>
<feature type="transmembrane region" description="Helical" evidence="7">
    <location>
        <begin position="678"/>
        <end position="700"/>
    </location>
</feature>
<keyword evidence="6 7" id="KW-0472">Membrane</keyword>
<gene>
    <name evidence="10" type="ORF">BJX68DRAFT_273911</name>
</gene>
<feature type="domain" description="ABC transporter" evidence="8">
    <location>
        <begin position="360"/>
        <end position="599"/>
    </location>
</feature>
<feature type="transmembrane region" description="Helical" evidence="7">
    <location>
        <begin position="75"/>
        <end position="103"/>
    </location>
</feature>
<reference evidence="10 11" key="1">
    <citation type="submission" date="2024-07" db="EMBL/GenBank/DDBJ databases">
        <title>Section-level genome sequencing and comparative genomics of Aspergillus sections Usti and Cavernicolus.</title>
        <authorList>
            <consortium name="Lawrence Berkeley National Laboratory"/>
            <person name="Nybo J.L."/>
            <person name="Vesth T.C."/>
            <person name="Theobald S."/>
            <person name="Frisvad J.C."/>
            <person name="Larsen T.O."/>
            <person name="Kjaerboelling I."/>
            <person name="Rothschild-Mancinelli K."/>
            <person name="Lyhne E.K."/>
            <person name="Kogle M.E."/>
            <person name="Barry K."/>
            <person name="Clum A."/>
            <person name="Na H."/>
            <person name="Ledsgaard L."/>
            <person name="Lin J."/>
            <person name="Lipzen A."/>
            <person name="Kuo A."/>
            <person name="Riley R."/>
            <person name="Mondo S."/>
            <person name="LaButti K."/>
            <person name="Haridas S."/>
            <person name="Pangalinan J."/>
            <person name="Salamov A.A."/>
            <person name="Simmons B.A."/>
            <person name="Magnuson J.K."/>
            <person name="Chen J."/>
            <person name="Drula E."/>
            <person name="Henrissat B."/>
            <person name="Wiebenga A."/>
            <person name="Lubbers R.J."/>
            <person name="Gomes A.C."/>
            <person name="Macurrencykelacurrency M.R."/>
            <person name="Stajich J."/>
            <person name="Grigoriev I.V."/>
            <person name="Mortensen U.H."/>
            <person name="De vries R.P."/>
            <person name="Baker S.E."/>
            <person name="Andersen M.R."/>
        </authorList>
    </citation>
    <scope>NUCLEOTIDE SEQUENCE [LARGE SCALE GENOMIC DNA]</scope>
    <source>
        <strain evidence="10 11">CBS 756.74</strain>
    </source>
</reference>
<dbReference type="GO" id="GO:0016787">
    <property type="term" value="F:hydrolase activity"/>
    <property type="evidence" value="ECO:0007669"/>
    <property type="project" value="UniProtKB-KW"/>
</dbReference>
<comment type="subcellular location">
    <subcellularLocation>
        <location evidence="1">Membrane</location>
        <topology evidence="1">Multi-pass membrane protein</topology>
    </subcellularLocation>
</comment>
<dbReference type="PANTHER" id="PTHR43394:SF15">
    <property type="entry name" value="ALPHA-FACTOR-TRANSPORTING ATPASE"/>
    <property type="match status" value="1"/>
</dbReference>
<evidence type="ECO:0000313" key="11">
    <source>
        <dbReference type="Proteomes" id="UP001610444"/>
    </source>
</evidence>
<dbReference type="InterPro" id="IPR003593">
    <property type="entry name" value="AAA+_ATPase"/>
</dbReference>